<sequence length="280" mass="32262">MKVYAFKIPKKPRENITVQNDKGPAFYDKLHQHEEIQISQILEGTGKLIAGDSVHSFQRGDLFVIGSGIPHFFKSAASSKNSQMVSLFFRKDSFGSNFFDIEEMKELQGFFSNAKTGFKTISTNRKIVESMKGLISLGHFSRFMVLIQLLKDLSDSPKTKLSGFVQQKQVSNDQGERLRAVFDYVMKNFDQKIELKTVAKLVHMTPNAFCRFFKERTNKTFFRFLIEVRVEHVCQLLINHKDMPIVEAANTSGFNSISNFNRMFREIKGTNPTEYLQHLY</sequence>
<keyword evidence="1" id="KW-0805">Transcription regulation</keyword>
<keyword evidence="3" id="KW-0804">Transcription</keyword>
<name>A0A316L4A6_9FLAO</name>
<dbReference type="PROSITE" id="PS01124">
    <property type="entry name" value="HTH_ARAC_FAMILY_2"/>
    <property type="match status" value="1"/>
</dbReference>
<dbReference type="OrthoDB" id="1410704at2"/>
<accession>A0A316L4A6</accession>
<dbReference type="AlphaFoldDB" id="A0A316L4A6"/>
<dbReference type="InterPro" id="IPR003313">
    <property type="entry name" value="AraC-bd"/>
</dbReference>
<evidence type="ECO:0000259" key="4">
    <source>
        <dbReference type="PROSITE" id="PS01124"/>
    </source>
</evidence>
<dbReference type="InterPro" id="IPR011051">
    <property type="entry name" value="RmlC_Cupin_sf"/>
</dbReference>
<keyword evidence="2" id="KW-0238">DNA-binding</keyword>
<dbReference type="EMBL" id="QGEG01000002">
    <property type="protein sequence ID" value="PWL39093.1"/>
    <property type="molecule type" value="Genomic_DNA"/>
</dbReference>
<dbReference type="InterPro" id="IPR018062">
    <property type="entry name" value="HTH_AraC-typ_CS"/>
</dbReference>
<dbReference type="PANTHER" id="PTHR43280">
    <property type="entry name" value="ARAC-FAMILY TRANSCRIPTIONAL REGULATOR"/>
    <property type="match status" value="1"/>
</dbReference>
<dbReference type="InterPro" id="IPR009057">
    <property type="entry name" value="Homeodomain-like_sf"/>
</dbReference>
<dbReference type="SUPFAM" id="SSF51182">
    <property type="entry name" value="RmlC-like cupins"/>
    <property type="match status" value="1"/>
</dbReference>
<organism evidence="5 6">
    <name type="scientific">Flagellimonas aquimarina</name>
    <dbReference type="NCBI Taxonomy" id="2201895"/>
    <lineage>
        <taxon>Bacteria</taxon>
        <taxon>Pseudomonadati</taxon>
        <taxon>Bacteroidota</taxon>
        <taxon>Flavobacteriia</taxon>
        <taxon>Flavobacteriales</taxon>
        <taxon>Flavobacteriaceae</taxon>
        <taxon>Flagellimonas</taxon>
    </lineage>
</organism>
<dbReference type="SMART" id="SM00342">
    <property type="entry name" value="HTH_ARAC"/>
    <property type="match status" value="1"/>
</dbReference>
<proteinExistence type="predicted"/>
<protein>
    <submittedName>
        <fullName evidence="5">AraC family transcriptional regulator</fullName>
    </submittedName>
</protein>
<evidence type="ECO:0000313" key="5">
    <source>
        <dbReference type="EMBL" id="PWL39093.1"/>
    </source>
</evidence>
<dbReference type="InterPro" id="IPR014710">
    <property type="entry name" value="RmlC-like_jellyroll"/>
</dbReference>
<evidence type="ECO:0000256" key="2">
    <source>
        <dbReference type="ARBA" id="ARBA00023125"/>
    </source>
</evidence>
<dbReference type="Pfam" id="PF02311">
    <property type="entry name" value="AraC_binding"/>
    <property type="match status" value="1"/>
</dbReference>
<dbReference type="SUPFAM" id="SSF46689">
    <property type="entry name" value="Homeodomain-like"/>
    <property type="match status" value="2"/>
</dbReference>
<dbReference type="InterPro" id="IPR018060">
    <property type="entry name" value="HTH_AraC"/>
</dbReference>
<dbReference type="GO" id="GO:0043565">
    <property type="term" value="F:sequence-specific DNA binding"/>
    <property type="evidence" value="ECO:0007669"/>
    <property type="project" value="InterPro"/>
</dbReference>
<dbReference type="Gene3D" id="1.10.10.60">
    <property type="entry name" value="Homeodomain-like"/>
    <property type="match status" value="2"/>
</dbReference>
<dbReference type="Pfam" id="PF12833">
    <property type="entry name" value="HTH_18"/>
    <property type="match status" value="1"/>
</dbReference>
<dbReference type="PROSITE" id="PS00041">
    <property type="entry name" value="HTH_ARAC_FAMILY_1"/>
    <property type="match status" value="1"/>
</dbReference>
<dbReference type="GO" id="GO:0003700">
    <property type="term" value="F:DNA-binding transcription factor activity"/>
    <property type="evidence" value="ECO:0007669"/>
    <property type="project" value="InterPro"/>
</dbReference>
<dbReference type="PANTHER" id="PTHR43280:SF2">
    <property type="entry name" value="HTH-TYPE TRANSCRIPTIONAL REGULATOR EXSA"/>
    <property type="match status" value="1"/>
</dbReference>
<reference evidence="5 6" key="1">
    <citation type="submission" date="2018-05" db="EMBL/GenBank/DDBJ databases">
        <title>Complete genome sequence of Flagellimonas aquimarina ECD12 isolated from seaweed Ecklonia cava.</title>
        <authorList>
            <person name="Choi S."/>
            <person name="Seong C."/>
        </authorList>
    </citation>
    <scope>NUCLEOTIDE SEQUENCE [LARGE SCALE GENOMIC DNA]</scope>
    <source>
        <strain evidence="5 6">ECD12</strain>
    </source>
</reference>
<comment type="caution">
    <text evidence="5">The sequence shown here is derived from an EMBL/GenBank/DDBJ whole genome shotgun (WGS) entry which is preliminary data.</text>
</comment>
<gene>
    <name evidence="5" type="ORF">DKG77_12795</name>
</gene>
<keyword evidence="6" id="KW-1185">Reference proteome</keyword>
<evidence type="ECO:0000256" key="1">
    <source>
        <dbReference type="ARBA" id="ARBA00023015"/>
    </source>
</evidence>
<evidence type="ECO:0000256" key="3">
    <source>
        <dbReference type="ARBA" id="ARBA00023163"/>
    </source>
</evidence>
<feature type="domain" description="HTH araC/xylS-type" evidence="4">
    <location>
        <begin position="179"/>
        <end position="278"/>
    </location>
</feature>
<evidence type="ECO:0000313" key="6">
    <source>
        <dbReference type="Proteomes" id="UP000245762"/>
    </source>
</evidence>
<dbReference type="RefSeq" id="WP_109663512.1">
    <property type="nucleotide sequence ID" value="NZ_QGEG01000002.1"/>
</dbReference>
<dbReference type="Gene3D" id="2.60.120.10">
    <property type="entry name" value="Jelly Rolls"/>
    <property type="match status" value="1"/>
</dbReference>
<dbReference type="Proteomes" id="UP000245762">
    <property type="component" value="Unassembled WGS sequence"/>
</dbReference>